<organism evidence="2 3">
    <name type="scientific">Adineta steineri</name>
    <dbReference type="NCBI Taxonomy" id="433720"/>
    <lineage>
        <taxon>Eukaryota</taxon>
        <taxon>Metazoa</taxon>
        <taxon>Spiralia</taxon>
        <taxon>Gnathifera</taxon>
        <taxon>Rotifera</taxon>
        <taxon>Eurotatoria</taxon>
        <taxon>Bdelloidea</taxon>
        <taxon>Adinetida</taxon>
        <taxon>Adinetidae</taxon>
        <taxon>Adineta</taxon>
    </lineage>
</organism>
<gene>
    <name evidence="2" type="ORF">KXQ929_LOCUS24404</name>
</gene>
<sequence length="81" mass="8933">MSERKSNGSATSVRRSSPLNEHEQNNGIKREGDDEQHATAPSNSESHTTVIFRSDQTPQSSSSSIRQSNSSMSETNRPRSK</sequence>
<feature type="compositionally biased region" description="Polar residues" evidence="1">
    <location>
        <begin position="7"/>
        <end position="19"/>
    </location>
</feature>
<proteinExistence type="predicted"/>
<accession>A0A819JAA1</accession>
<feature type="non-terminal residue" evidence="2">
    <location>
        <position position="81"/>
    </location>
</feature>
<protein>
    <submittedName>
        <fullName evidence="2">Uncharacterized protein</fullName>
    </submittedName>
</protein>
<feature type="compositionally biased region" description="Polar residues" evidence="1">
    <location>
        <begin position="39"/>
        <end position="51"/>
    </location>
</feature>
<dbReference type="EMBL" id="CAJOBB010002021">
    <property type="protein sequence ID" value="CAF3929911.1"/>
    <property type="molecule type" value="Genomic_DNA"/>
</dbReference>
<feature type="compositionally biased region" description="Basic and acidic residues" evidence="1">
    <location>
        <begin position="20"/>
        <end position="37"/>
    </location>
</feature>
<reference evidence="2" key="1">
    <citation type="submission" date="2021-02" db="EMBL/GenBank/DDBJ databases">
        <authorList>
            <person name="Nowell W R."/>
        </authorList>
    </citation>
    <scope>NUCLEOTIDE SEQUENCE</scope>
</reference>
<name>A0A819JAA1_9BILA</name>
<dbReference type="Proteomes" id="UP000663868">
    <property type="component" value="Unassembled WGS sequence"/>
</dbReference>
<evidence type="ECO:0000256" key="1">
    <source>
        <dbReference type="SAM" id="MobiDB-lite"/>
    </source>
</evidence>
<feature type="region of interest" description="Disordered" evidence="1">
    <location>
        <begin position="1"/>
        <end position="81"/>
    </location>
</feature>
<dbReference type="AlphaFoldDB" id="A0A819JAA1"/>
<comment type="caution">
    <text evidence="2">The sequence shown here is derived from an EMBL/GenBank/DDBJ whole genome shotgun (WGS) entry which is preliminary data.</text>
</comment>
<feature type="compositionally biased region" description="Low complexity" evidence="1">
    <location>
        <begin position="54"/>
        <end position="73"/>
    </location>
</feature>
<evidence type="ECO:0000313" key="3">
    <source>
        <dbReference type="Proteomes" id="UP000663868"/>
    </source>
</evidence>
<evidence type="ECO:0000313" key="2">
    <source>
        <dbReference type="EMBL" id="CAF3929911.1"/>
    </source>
</evidence>